<reference evidence="3 4" key="1">
    <citation type="submission" date="2018-09" db="EMBL/GenBank/DDBJ databases">
        <title>The draft genome of Acinetobacter spp. strains.</title>
        <authorList>
            <person name="Qin J."/>
            <person name="Feng Y."/>
            <person name="Zong Z."/>
        </authorList>
    </citation>
    <scope>NUCLEOTIDE SEQUENCE [LARGE SCALE GENOMIC DNA]</scope>
    <source>
        <strain evidence="3 4">WCHAc060002</strain>
    </source>
</reference>
<feature type="chain" id="PRO_5017393219" description="Molybdenum ABC transporter substrate-binding protein" evidence="2">
    <location>
        <begin position="19"/>
        <end position="75"/>
    </location>
</feature>
<accession>A0A3A8FY31</accession>
<organism evidence="3 4">
    <name type="scientific">Acinetobacter cumulans</name>
    <dbReference type="NCBI Taxonomy" id="2136182"/>
    <lineage>
        <taxon>Bacteria</taxon>
        <taxon>Pseudomonadati</taxon>
        <taxon>Pseudomonadota</taxon>
        <taxon>Gammaproteobacteria</taxon>
        <taxon>Moraxellales</taxon>
        <taxon>Moraxellaceae</taxon>
        <taxon>Acinetobacter</taxon>
    </lineage>
</organism>
<evidence type="ECO:0000313" key="3">
    <source>
        <dbReference type="EMBL" id="RKG47920.1"/>
    </source>
</evidence>
<evidence type="ECO:0008006" key="5">
    <source>
        <dbReference type="Google" id="ProtNLM"/>
    </source>
</evidence>
<dbReference type="Proteomes" id="UP000281084">
    <property type="component" value="Unassembled WGS sequence"/>
</dbReference>
<name>A0A3A8FY31_9GAMM</name>
<keyword evidence="2" id="KW-0732">Signal</keyword>
<comment type="caution">
    <text evidence="3">The sequence shown here is derived from an EMBL/GenBank/DDBJ whole genome shotgun (WGS) entry which is preliminary data.</text>
</comment>
<evidence type="ECO:0000256" key="1">
    <source>
        <dbReference type="SAM" id="MobiDB-lite"/>
    </source>
</evidence>
<protein>
    <recommendedName>
        <fullName evidence="5">Molybdenum ABC transporter substrate-binding protein</fullName>
    </recommendedName>
</protein>
<gene>
    <name evidence="3" type="ORF">D7V64_16045</name>
</gene>
<dbReference type="AlphaFoldDB" id="A0A3A8FY31"/>
<feature type="signal peptide" evidence="2">
    <location>
        <begin position="1"/>
        <end position="18"/>
    </location>
</feature>
<dbReference type="PROSITE" id="PS51257">
    <property type="entry name" value="PROKAR_LIPOPROTEIN"/>
    <property type="match status" value="1"/>
</dbReference>
<proteinExistence type="predicted"/>
<evidence type="ECO:0000313" key="4">
    <source>
        <dbReference type="Proteomes" id="UP000281084"/>
    </source>
</evidence>
<dbReference type="EMBL" id="RAXZ01000044">
    <property type="protein sequence ID" value="RKG47920.1"/>
    <property type="molecule type" value="Genomic_DNA"/>
</dbReference>
<feature type="compositionally biased region" description="Low complexity" evidence="1">
    <location>
        <begin position="30"/>
        <end position="50"/>
    </location>
</feature>
<feature type="region of interest" description="Disordered" evidence="1">
    <location>
        <begin position="27"/>
        <end position="75"/>
    </location>
</feature>
<sequence length="75" mass="7546">MMKLKTALFVLVSVVSVAALTACGKKEAAQETAPAPATTAEASAVETPVTNIEVSPDMIDAAPLEGQATSEATAK</sequence>
<evidence type="ECO:0000256" key="2">
    <source>
        <dbReference type="SAM" id="SignalP"/>
    </source>
</evidence>